<comment type="similarity">
    <text evidence="1">Belongs to the sigma-70 factor family. ECF subfamily.</text>
</comment>
<gene>
    <name evidence="7" type="ORF">RYS15_19005</name>
</gene>
<reference evidence="7 8" key="1">
    <citation type="submission" date="2023-10" db="EMBL/GenBank/DDBJ databases">
        <title>Characteristics and mechanism of a salt-tolerant marine origin heterotrophic nitrifying- aerobic denitrifying bacteria Marinobacter xestospongiae HN1.</title>
        <authorList>
            <person name="Qi R."/>
        </authorList>
    </citation>
    <scope>NUCLEOTIDE SEQUENCE [LARGE SCALE GENOMIC DNA]</scope>
    <source>
        <strain evidence="7 8">HN1</strain>
    </source>
</reference>
<keyword evidence="8" id="KW-1185">Reference proteome</keyword>
<dbReference type="InterPro" id="IPR013325">
    <property type="entry name" value="RNA_pol_sigma_r2"/>
</dbReference>
<evidence type="ECO:0000313" key="7">
    <source>
        <dbReference type="EMBL" id="MDV2080780.1"/>
    </source>
</evidence>
<evidence type="ECO:0000256" key="3">
    <source>
        <dbReference type="ARBA" id="ARBA00023082"/>
    </source>
</evidence>
<dbReference type="SUPFAM" id="SSF88659">
    <property type="entry name" value="Sigma3 and sigma4 domains of RNA polymerase sigma factors"/>
    <property type="match status" value="1"/>
</dbReference>
<dbReference type="PANTHER" id="PTHR43133:SF63">
    <property type="entry name" value="RNA POLYMERASE SIGMA FACTOR FECI-RELATED"/>
    <property type="match status" value="1"/>
</dbReference>
<evidence type="ECO:0000259" key="5">
    <source>
        <dbReference type="Pfam" id="PF04542"/>
    </source>
</evidence>
<proteinExistence type="inferred from homology"/>
<dbReference type="Gene3D" id="1.10.10.10">
    <property type="entry name" value="Winged helix-like DNA-binding domain superfamily/Winged helix DNA-binding domain"/>
    <property type="match status" value="1"/>
</dbReference>
<dbReference type="PANTHER" id="PTHR43133">
    <property type="entry name" value="RNA POLYMERASE ECF-TYPE SIGMA FACTO"/>
    <property type="match status" value="1"/>
</dbReference>
<organism evidence="7 8">
    <name type="scientific">Marinobacter xestospongiae</name>
    <dbReference type="NCBI Taxonomy" id="994319"/>
    <lineage>
        <taxon>Bacteria</taxon>
        <taxon>Pseudomonadati</taxon>
        <taxon>Pseudomonadota</taxon>
        <taxon>Gammaproteobacteria</taxon>
        <taxon>Pseudomonadales</taxon>
        <taxon>Marinobacteraceae</taxon>
        <taxon>Marinobacter</taxon>
    </lineage>
</organism>
<dbReference type="InterPro" id="IPR013249">
    <property type="entry name" value="RNA_pol_sigma70_r4_t2"/>
</dbReference>
<dbReference type="NCBIfam" id="TIGR02937">
    <property type="entry name" value="sigma70-ECF"/>
    <property type="match status" value="1"/>
</dbReference>
<dbReference type="RefSeq" id="WP_316975137.1">
    <property type="nucleotide sequence ID" value="NZ_JAWIIJ010000019.1"/>
</dbReference>
<protein>
    <submittedName>
        <fullName evidence="7">RNA polymerase sigma factor</fullName>
    </submittedName>
</protein>
<dbReference type="InterPro" id="IPR007627">
    <property type="entry name" value="RNA_pol_sigma70_r2"/>
</dbReference>
<dbReference type="InterPro" id="IPR036388">
    <property type="entry name" value="WH-like_DNA-bd_sf"/>
</dbReference>
<keyword evidence="3" id="KW-0731">Sigma factor</keyword>
<accession>A0ABU3W358</accession>
<keyword evidence="4" id="KW-0804">Transcription</keyword>
<dbReference type="InterPro" id="IPR014284">
    <property type="entry name" value="RNA_pol_sigma-70_dom"/>
</dbReference>
<dbReference type="InterPro" id="IPR013324">
    <property type="entry name" value="RNA_pol_sigma_r3/r4-like"/>
</dbReference>
<comment type="caution">
    <text evidence="7">The sequence shown here is derived from an EMBL/GenBank/DDBJ whole genome shotgun (WGS) entry which is preliminary data.</text>
</comment>
<evidence type="ECO:0000256" key="1">
    <source>
        <dbReference type="ARBA" id="ARBA00010641"/>
    </source>
</evidence>
<evidence type="ECO:0000259" key="6">
    <source>
        <dbReference type="Pfam" id="PF08281"/>
    </source>
</evidence>
<dbReference type="SUPFAM" id="SSF88946">
    <property type="entry name" value="Sigma2 domain of RNA polymerase sigma factors"/>
    <property type="match status" value="1"/>
</dbReference>
<dbReference type="EMBL" id="JAWIIJ010000019">
    <property type="protein sequence ID" value="MDV2080780.1"/>
    <property type="molecule type" value="Genomic_DNA"/>
</dbReference>
<sequence length="173" mass="20208">MKATSTLNLVDLFQRHRRELHIFLTRKLRDRETAADLTQETFVRMAEQLQQRPERPITHSRSYLYRTASNLAVDHVRRQQRNPNDVCDPNDLPEIRDDLQVPERMIGGRQQLDRVAEAMTRLPPITREVFHLTRVQGLKYREAARQLGVSESTVQKHLTAALGTVMHHLGEER</sequence>
<evidence type="ECO:0000256" key="4">
    <source>
        <dbReference type="ARBA" id="ARBA00023163"/>
    </source>
</evidence>
<evidence type="ECO:0000313" key="8">
    <source>
        <dbReference type="Proteomes" id="UP001269819"/>
    </source>
</evidence>
<evidence type="ECO:0000256" key="2">
    <source>
        <dbReference type="ARBA" id="ARBA00023015"/>
    </source>
</evidence>
<feature type="domain" description="RNA polymerase sigma-70 region 2" evidence="5">
    <location>
        <begin position="12"/>
        <end position="81"/>
    </location>
</feature>
<keyword evidence="2" id="KW-0805">Transcription regulation</keyword>
<dbReference type="Pfam" id="PF08281">
    <property type="entry name" value="Sigma70_r4_2"/>
    <property type="match status" value="1"/>
</dbReference>
<dbReference type="Proteomes" id="UP001269819">
    <property type="component" value="Unassembled WGS sequence"/>
</dbReference>
<name>A0ABU3W358_9GAMM</name>
<feature type="domain" description="RNA polymerase sigma factor 70 region 4 type 2" evidence="6">
    <location>
        <begin position="113"/>
        <end position="162"/>
    </location>
</feature>
<dbReference type="Pfam" id="PF04542">
    <property type="entry name" value="Sigma70_r2"/>
    <property type="match status" value="1"/>
</dbReference>
<dbReference type="Gene3D" id="1.10.1740.10">
    <property type="match status" value="1"/>
</dbReference>
<dbReference type="InterPro" id="IPR039425">
    <property type="entry name" value="RNA_pol_sigma-70-like"/>
</dbReference>